<proteinExistence type="predicted"/>
<dbReference type="EMBL" id="JBIGHY010000001">
    <property type="protein sequence ID" value="MFG6412285.1"/>
    <property type="molecule type" value="Genomic_DNA"/>
</dbReference>
<reference evidence="1 2" key="1">
    <citation type="submission" date="2024-09" db="EMBL/GenBank/DDBJ databases">
        <title>Novel species of the genus Pelomonas and Roseateles isolated from streams.</title>
        <authorList>
            <person name="Lu H."/>
        </authorList>
    </citation>
    <scope>NUCLEOTIDE SEQUENCE [LARGE SCALE GENOMIC DNA]</scope>
    <source>
        <strain evidence="1 2">DC23W</strain>
    </source>
</reference>
<sequence length="86" mass="9212">MNKSVSNDVHRGVRFAVEAVPRGGGFEGRFTILDVATGHVTGADDTYRPTTDNLWSTPLEALNYATEAAHHVIEGIPAFDKGMPSA</sequence>
<dbReference type="RefSeq" id="WP_394468395.1">
    <property type="nucleotide sequence ID" value="NZ_JBIGHY010000001.1"/>
</dbReference>
<protein>
    <submittedName>
        <fullName evidence="1">Uncharacterized protein</fullName>
    </submittedName>
</protein>
<name>A0ABW7EG60_9BURK</name>
<accession>A0ABW7EG60</accession>
<evidence type="ECO:0000313" key="2">
    <source>
        <dbReference type="Proteomes" id="UP001606300"/>
    </source>
</evidence>
<comment type="caution">
    <text evidence="1">The sequence shown here is derived from an EMBL/GenBank/DDBJ whole genome shotgun (WGS) entry which is preliminary data.</text>
</comment>
<dbReference type="Proteomes" id="UP001606300">
    <property type="component" value="Unassembled WGS sequence"/>
</dbReference>
<evidence type="ECO:0000313" key="1">
    <source>
        <dbReference type="EMBL" id="MFG6412285.1"/>
    </source>
</evidence>
<gene>
    <name evidence="1" type="ORF">ACG02S_00085</name>
</gene>
<keyword evidence="2" id="KW-1185">Reference proteome</keyword>
<organism evidence="1 2">
    <name type="scientific">Pelomonas dachongensis</name>
    <dbReference type="NCBI Taxonomy" id="3299029"/>
    <lineage>
        <taxon>Bacteria</taxon>
        <taxon>Pseudomonadati</taxon>
        <taxon>Pseudomonadota</taxon>
        <taxon>Betaproteobacteria</taxon>
        <taxon>Burkholderiales</taxon>
        <taxon>Sphaerotilaceae</taxon>
        <taxon>Roseateles</taxon>
    </lineage>
</organism>